<dbReference type="GO" id="GO:0010333">
    <property type="term" value="F:terpene synthase activity"/>
    <property type="evidence" value="ECO:0007669"/>
    <property type="project" value="InterPro"/>
</dbReference>
<dbReference type="Gene3D" id="1.10.600.10">
    <property type="entry name" value="Farnesyl Diphosphate Synthase"/>
    <property type="match status" value="1"/>
</dbReference>
<dbReference type="Proteomes" id="UP000447434">
    <property type="component" value="Chromosome 21"/>
</dbReference>
<keyword evidence="3" id="KW-1185">Reference proteome</keyword>
<dbReference type="OrthoDB" id="1936865at2759"/>
<protein>
    <submittedName>
        <fullName evidence="2">Putative 1,8-cineole synthase</fullName>
    </submittedName>
</protein>
<feature type="domain" description="Terpene synthase metal-binding" evidence="1">
    <location>
        <begin position="1"/>
        <end position="57"/>
    </location>
</feature>
<dbReference type="SUPFAM" id="SSF48576">
    <property type="entry name" value="Terpenoid synthases"/>
    <property type="match status" value="1"/>
</dbReference>
<dbReference type="InterPro" id="IPR005630">
    <property type="entry name" value="Terpene_synthase_metal-bd"/>
</dbReference>
<dbReference type="GO" id="GO:0000287">
    <property type="term" value="F:magnesium ion binding"/>
    <property type="evidence" value="ECO:0007669"/>
    <property type="project" value="InterPro"/>
</dbReference>
<dbReference type="AlphaFoldDB" id="A0A6A4NRW1"/>
<organism evidence="2 3">
    <name type="scientific">Lupinus albus</name>
    <name type="common">White lupine</name>
    <name type="synonym">Lupinus termis</name>
    <dbReference type="NCBI Taxonomy" id="3870"/>
    <lineage>
        <taxon>Eukaryota</taxon>
        <taxon>Viridiplantae</taxon>
        <taxon>Streptophyta</taxon>
        <taxon>Embryophyta</taxon>
        <taxon>Tracheophyta</taxon>
        <taxon>Spermatophyta</taxon>
        <taxon>Magnoliopsida</taxon>
        <taxon>eudicotyledons</taxon>
        <taxon>Gunneridae</taxon>
        <taxon>Pentapetalae</taxon>
        <taxon>rosids</taxon>
        <taxon>fabids</taxon>
        <taxon>Fabales</taxon>
        <taxon>Fabaceae</taxon>
        <taxon>Papilionoideae</taxon>
        <taxon>50 kb inversion clade</taxon>
        <taxon>genistoids sensu lato</taxon>
        <taxon>core genistoids</taxon>
        <taxon>Genisteae</taxon>
        <taxon>Lupinus</taxon>
    </lineage>
</organism>
<name>A0A6A4NRW1_LUPAL</name>
<evidence type="ECO:0000313" key="2">
    <source>
        <dbReference type="EMBL" id="KAE9590119.1"/>
    </source>
</evidence>
<dbReference type="InterPro" id="IPR008949">
    <property type="entry name" value="Isoprenoid_synthase_dom_sf"/>
</dbReference>
<gene>
    <name evidence="2" type="ORF">Lalb_Chr21g0316271</name>
</gene>
<reference evidence="3" key="1">
    <citation type="journal article" date="2020" name="Nat. Commun.">
        <title>Genome sequence of the cluster root forming white lupin.</title>
        <authorList>
            <person name="Hufnagel B."/>
            <person name="Marques A."/>
            <person name="Soriano A."/>
            <person name="Marques L."/>
            <person name="Divol F."/>
            <person name="Doumas P."/>
            <person name="Sallet E."/>
            <person name="Mancinotti D."/>
            <person name="Carrere S."/>
            <person name="Marande W."/>
            <person name="Arribat S."/>
            <person name="Keller J."/>
            <person name="Huneau C."/>
            <person name="Blein T."/>
            <person name="Aime D."/>
            <person name="Laguerre M."/>
            <person name="Taylor J."/>
            <person name="Schubert V."/>
            <person name="Nelson M."/>
            <person name="Geu-Flores F."/>
            <person name="Crespi M."/>
            <person name="Gallardo-Guerrero K."/>
            <person name="Delaux P.-M."/>
            <person name="Salse J."/>
            <person name="Berges H."/>
            <person name="Guyot R."/>
            <person name="Gouzy J."/>
            <person name="Peret B."/>
        </authorList>
    </citation>
    <scope>NUCLEOTIDE SEQUENCE [LARGE SCALE GENOMIC DNA]</scope>
    <source>
        <strain evidence="3">cv. Amiga</strain>
    </source>
</reference>
<dbReference type="EMBL" id="WOCE01000021">
    <property type="protein sequence ID" value="KAE9590119.1"/>
    <property type="molecule type" value="Genomic_DNA"/>
</dbReference>
<evidence type="ECO:0000259" key="1">
    <source>
        <dbReference type="Pfam" id="PF03936"/>
    </source>
</evidence>
<comment type="caution">
    <text evidence="2">The sequence shown here is derived from an EMBL/GenBank/DDBJ whole genome shotgun (WGS) entry which is preliminary data.</text>
</comment>
<dbReference type="Pfam" id="PF03936">
    <property type="entry name" value="Terpene_synth_C"/>
    <property type="match status" value="1"/>
</dbReference>
<sequence>MDNSWISISTPVTLTYAYFLVQHSFINEDFIYLKENSNIIRFSGMILSIANDLGTYKVLSLSSIAKGLYQQGICLLT</sequence>
<proteinExistence type="predicted"/>
<accession>A0A6A4NRW1</accession>
<evidence type="ECO:0000313" key="3">
    <source>
        <dbReference type="Proteomes" id="UP000447434"/>
    </source>
</evidence>